<name>A0A1T4MKZ1_9BACT</name>
<proteinExistence type="predicted"/>
<dbReference type="STRING" id="413434.SAMN04488132_103428"/>
<keyword evidence="3" id="KW-1185">Reference proteome</keyword>
<sequence>MQMIMKRSIAIVLFCCLAVVFTGCGKGGGGGTSTPEEENLSVKLNTDNPAKSISSSHTFTVEVLSKMPSSGVKVNVNVKREDNSVGVYSTEYTTTAAVSTVTISGLPMGQVYCVATVTVTSVTKPANTWTGSFRVLWK</sequence>
<feature type="signal peptide" evidence="1">
    <location>
        <begin position="1"/>
        <end position="25"/>
    </location>
</feature>
<protein>
    <recommendedName>
        <fullName evidence="4">Fibronectin type-III domain-containing protein</fullName>
    </recommendedName>
</protein>
<reference evidence="2 3" key="1">
    <citation type="submission" date="2017-02" db="EMBL/GenBank/DDBJ databases">
        <authorList>
            <person name="Peterson S.W."/>
        </authorList>
    </citation>
    <scope>NUCLEOTIDE SEQUENCE [LARGE SCALE GENOMIC DNA]</scope>
    <source>
        <strain evidence="2 3">DSM 22335</strain>
    </source>
</reference>
<evidence type="ECO:0000313" key="3">
    <source>
        <dbReference type="Proteomes" id="UP000190888"/>
    </source>
</evidence>
<dbReference type="PROSITE" id="PS51257">
    <property type="entry name" value="PROKAR_LIPOPROTEIN"/>
    <property type="match status" value="1"/>
</dbReference>
<feature type="chain" id="PRO_5012301195" description="Fibronectin type-III domain-containing protein" evidence="1">
    <location>
        <begin position="26"/>
        <end position="138"/>
    </location>
</feature>
<organism evidence="2 3">
    <name type="scientific">Sediminibacterium ginsengisoli</name>
    <dbReference type="NCBI Taxonomy" id="413434"/>
    <lineage>
        <taxon>Bacteria</taxon>
        <taxon>Pseudomonadati</taxon>
        <taxon>Bacteroidota</taxon>
        <taxon>Chitinophagia</taxon>
        <taxon>Chitinophagales</taxon>
        <taxon>Chitinophagaceae</taxon>
        <taxon>Sediminibacterium</taxon>
    </lineage>
</organism>
<dbReference type="AlphaFoldDB" id="A0A1T4MKZ1"/>
<dbReference type="Proteomes" id="UP000190888">
    <property type="component" value="Unassembled WGS sequence"/>
</dbReference>
<keyword evidence="1" id="KW-0732">Signal</keyword>
<evidence type="ECO:0000313" key="2">
    <source>
        <dbReference type="EMBL" id="SJZ67527.1"/>
    </source>
</evidence>
<accession>A0A1T4MKZ1</accession>
<evidence type="ECO:0008006" key="4">
    <source>
        <dbReference type="Google" id="ProtNLM"/>
    </source>
</evidence>
<dbReference type="EMBL" id="FUWH01000003">
    <property type="protein sequence ID" value="SJZ67527.1"/>
    <property type="molecule type" value="Genomic_DNA"/>
</dbReference>
<gene>
    <name evidence="2" type="ORF">SAMN04488132_103428</name>
</gene>
<evidence type="ECO:0000256" key="1">
    <source>
        <dbReference type="SAM" id="SignalP"/>
    </source>
</evidence>